<evidence type="ECO:0000256" key="2">
    <source>
        <dbReference type="SAM" id="SignalP"/>
    </source>
</evidence>
<reference evidence="3 4" key="1">
    <citation type="submission" date="2019-12" db="EMBL/GenBank/DDBJ databases">
        <title>Hymenobacter sp. HMF4947 Genome sequencing and assembly.</title>
        <authorList>
            <person name="Kang H."/>
            <person name="Cha I."/>
            <person name="Kim H."/>
            <person name="Joh K."/>
        </authorList>
    </citation>
    <scope>NUCLEOTIDE SEQUENCE [LARGE SCALE GENOMIC DNA]</scope>
    <source>
        <strain evidence="3 4">HMF4947</strain>
    </source>
</reference>
<proteinExistence type="predicted"/>
<feature type="transmembrane region" description="Helical" evidence="1">
    <location>
        <begin position="217"/>
        <end position="235"/>
    </location>
</feature>
<comment type="caution">
    <text evidence="3">The sequence shown here is derived from an EMBL/GenBank/DDBJ whole genome shotgun (WGS) entry which is preliminary data.</text>
</comment>
<keyword evidence="1" id="KW-0812">Transmembrane</keyword>
<accession>A0A7K1TKB3</accession>
<gene>
    <name evidence="3" type="ORF">GO988_21210</name>
</gene>
<dbReference type="RefSeq" id="WP_157569386.1">
    <property type="nucleotide sequence ID" value="NZ_WQKZ01000007.1"/>
</dbReference>
<dbReference type="AlphaFoldDB" id="A0A7K1TKB3"/>
<keyword evidence="2" id="KW-0732">Signal</keyword>
<dbReference type="Pfam" id="PF13795">
    <property type="entry name" value="HupE_UreJ_2"/>
    <property type="match status" value="1"/>
</dbReference>
<dbReference type="EMBL" id="WQKZ01000007">
    <property type="protein sequence ID" value="MVN78858.1"/>
    <property type="molecule type" value="Genomic_DNA"/>
</dbReference>
<protein>
    <recommendedName>
        <fullName evidence="5">HupE/UreJ family protein</fullName>
    </recommendedName>
</protein>
<feature type="transmembrane region" description="Helical" evidence="1">
    <location>
        <begin position="295"/>
        <end position="318"/>
    </location>
</feature>
<keyword evidence="1" id="KW-1133">Transmembrane helix</keyword>
<feature type="signal peptide" evidence="2">
    <location>
        <begin position="1"/>
        <end position="23"/>
    </location>
</feature>
<evidence type="ECO:0000256" key="1">
    <source>
        <dbReference type="SAM" id="Phobius"/>
    </source>
</evidence>
<keyword evidence="4" id="KW-1185">Reference proteome</keyword>
<evidence type="ECO:0000313" key="3">
    <source>
        <dbReference type="EMBL" id="MVN78858.1"/>
    </source>
</evidence>
<name>A0A7K1TKB3_9BACT</name>
<organism evidence="3 4">
    <name type="scientific">Hymenobacter ginkgonis</name>
    <dbReference type="NCBI Taxonomy" id="2682976"/>
    <lineage>
        <taxon>Bacteria</taxon>
        <taxon>Pseudomonadati</taxon>
        <taxon>Bacteroidota</taxon>
        <taxon>Cytophagia</taxon>
        <taxon>Cytophagales</taxon>
        <taxon>Hymenobacteraceae</taxon>
        <taxon>Hymenobacter</taxon>
    </lineage>
</organism>
<keyword evidence="1" id="KW-0472">Membrane</keyword>
<dbReference type="InterPro" id="IPR032809">
    <property type="entry name" value="Put_HupE_UreJ"/>
</dbReference>
<evidence type="ECO:0000313" key="4">
    <source>
        <dbReference type="Proteomes" id="UP000441336"/>
    </source>
</evidence>
<feature type="transmembrane region" description="Helical" evidence="1">
    <location>
        <begin position="266"/>
        <end position="283"/>
    </location>
</feature>
<feature type="chain" id="PRO_5029722841" description="HupE/UreJ family protein" evidence="2">
    <location>
        <begin position="24"/>
        <end position="394"/>
    </location>
</feature>
<dbReference type="Proteomes" id="UP000441336">
    <property type="component" value="Unassembled WGS sequence"/>
</dbReference>
<sequence length="394" mass="41829">MNARWLLLLLVAMLAGLAPPASAHRLNEYLQATTIALAPDHLTLHLRLTPGTDVAPQVLAGLDANHDGQLSPAEQRAYAARVQHDLALTLDGQPASLRLVDAAFPSPQQLVAGLGDMQLTFEATVPAGHSPHHLVFVNQHQPALAAYLVNCLLPRQAGLQVVSQNRNYLQSRYELTFSTASVMTAGAAATPASLHRADQRALVATYFGHGVRHILTGYDHLLFLGALVLGAASLWELVKVVTAFTLAHTLTLTLAAYQLVRVPSGLVEVLIAASIVVVAVQNVNWPGAARGPSRLLMAFAFGLVHGLGFASGLLALLHQLPREVLLLALLGFSLGLEAGQQVVLLPLFGLRRLISQRPQGAGQLVPSPVWQRVGSLSIALAGLYYLGQAVVAVL</sequence>
<evidence type="ECO:0008006" key="5">
    <source>
        <dbReference type="Google" id="ProtNLM"/>
    </source>
</evidence>
<feature type="transmembrane region" description="Helical" evidence="1">
    <location>
        <begin position="324"/>
        <end position="348"/>
    </location>
</feature>